<dbReference type="AlphaFoldDB" id="A0A318R6P2"/>
<protein>
    <submittedName>
        <fullName evidence="1">Uncharacterized protein</fullName>
    </submittedName>
</protein>
<evidence type="ECO:0000313" key="2">
    <source>
        <dbReference type="Proteomes" id="UP000247807"/>
    </source>
</evidence>
<accession>A0A318R6P2</accession>
<name>A0A318R6P2_PROMR</name>
<evidence type="ECO:0000313" key="1">
    <source>
        <dbReference type="EMBL" id="PYE01068.1"/>
    </source>
</evidence>
<gene>
    <name evidence="1" type="ORF">DNJ73_06445</name>
</gene>
<reference evidence="1 2" key="1">
    <citation type="journal article" date="2018" name="Appl. Environ. Microbiol.">
        <title>Genome rearrangement shapes Prochlorococcus ecological adaptation.</title>
        <authorList>
            <person name="Yan W."/>
            <person name="Wei S."/>
            <person name="Wang Q."/>
            <person name="Xiao X."/>
            <person name="Zeng Q."/>
            <person name="Jiao N."/>
            <person name="Zhang R."/>
        </authorList>
    </citation>
    <scope>NUCLEOTIDE SEQUENCE [LARGE SCALE GENOMIC DNA]</scope>
    <source>
        <strain evidence="1 2">XMU1408</strain>
    </source>
</reference>
<sequence>MSLIAITGCSIKSNKTSEIIKAPTFPKDFSDIPSMIEESGLKELKSSNTFIKSIPTGRNDPFLPPSRQSVKPRIPKSFKFLGFISTGKSISAFVSFNNESGTIKKGDIGGKTTKLLPNGWLVSDLNKSSQLLKLSFKNSESILKLMPERNYDIKIIR</sequence>
<dbReference type="Proteomes" id="UP000247807">
    <property type="component" value="Unassembled WGS sequence"/>
</dbReference>
<comment type="caution">
    <text evidence="1">The sequence shown here is derived from an EMBL/GenBank/DDBJ whole genome shotgun (WGS) entry which is preliminary data.</text>
</comment>
<dbReference type="EMBL" id="QJUE01000005">
    <property type="protein sequence ID" value="PYE01068.1"/>
    <property type="molecule type" value="Genomic_DNA"/>
</dbReference>
<proteinExistence type="predicted"/>
<organism evidence="1 2">
    <name type="scientific">Prochlorococcus marinus XMU1408</name>
    <dbReference type="NCBI Taxonomy" id="2213228"/>
    <lineage>
        <taxon>Bacteria</taxon>
        <taxon>Bacillati</taxon>
        <taxon>Cyanobacteriota</taxon>
        <taxon>Cyanophyceae</taxon>
        <taxon>Synechococcales</taxon>
        <taxon>Prochlorococcaceae</taxon>
        <taxon>Prochlorococcus</taxon>
    </lineage>
</organism>